<organism evidence="2 3">
    <name type="scientific">Nesidiocoris tenuis</name>
    <dbReference type="NCBI Taxonomy" id="355587"/>
    <lineage>
        <taxon>Eukaryota</taxon>
        <taxon>Metazoa</taxon>
        <taxon>Ecdysozoa</taxon>
        <taxon>Arthropoda</taxon>
        <taxon>Hexapoda</taxon>
        <taxon>Insecta</taxon>
        <taxon>Pterygota</taxon>
        <taxon>Neoptera</taxon>
        <taxon>Paraneoptera</taxon>
        <taxon>Hemiptera</taxon>
        <taxon>Heteroptera</taxon>
        <taxon>Panheteroptera</taxon>
        <taxon>Cimicomorpha</taxon>
        <taxon>Miridae</taxon>
        <taxon>Dicyphina</taxon>
        <taxon>Nesidiocoris</taxon>
    </lineage>
</organism>
<dbReference type="PANTHER" id="PTHR14102:SF11">
    <property type="entry name" value="LD29223P"/>
    <property type="match status" value="1"/>
</dbReference>
<dbReference type="EMBL" id="CADCXU010035406">
    <property type="protein sequence ID" value="CAB0020570.1"/>
    <property type="molecule type" value="Genomic_DNA"/>
</dbReference>
<reference evidence="2 3" key="1">
    <citation type="submission" date="2020-02" db="EMBL/GenBank/DDBJ databases">
        <authorList>
            <person name="Ferguson B K."/>
        </authorList>
    </citation>
    <scope>NUCLEOTIDE SEQUENCE [LARGE SCALE GENOMIC DNA]</scope>
</reference>
<feature type="compositionally biased region" description="Low complexity" evidence="1">
    <location>
        <begin position="151"/>
        <end position="160"/>
    </location>
</feature>
<dbReference type="PANTHER" id="PTHR14102">
    <property type="entry name" value="PAR-6-RELATED"/>
    <property type="match status" value="1"/>
</dbReference>
<evidence type="ECO:0000256" key="1">
    <source>
        <dbReference type="SAM" id="MobiDB-lite"/>
    </source>
</evidence>
<gene>
    <name evidence="2" type="ORF">NTEN_LOCUS24143</name>
</gene>
<name>A0A6H5HQ55_9HEMI</name>
<accession>A0A6H5HQ55</accession>
<proteinExistence type="predicted"/>
<dbReference type="AlphaFoldDB" id="A0A6H5HQ55"/>
<dbReference type="OrthoDB" id="5868434at2759"/>
<protein>
    <submittedName>
        <fullName evidence="2">Uncharacterized protein</fullName>
    </submittedName>
</protein>
<evidence type="ECO:0000313" key="3">
    <source>
        <dbReference type="Proteomes" id="UP000479000"/>
    </source>
</evidence>
<dbReference type="Proteomes" id="UP000479000">
    <property type="component" value="Unassembled WGS sequence"/>
</dbReference>
<evidence type="ECO:0000313" key="2">
    <source>
        <dbReference type="EMBL" id="CAB0020570.1"/>
    </source>
</evidence>
<keyword evidence="3" id="KW-1185">Reference proteome</keyword>
<feature type="region of interest" description="Disordered" evidence="1">
    <location>
        <begin position="113"/>
        <end position="164"/>
    </location>
</feature>
<dbReference type="Gene3D" id="2.30.42.10">
    <property type="match status" value="1"/>
</dbReference>
<dbReference type="InterPro" id="IPR036034">
    <property type="entry name" value="PDZ_sf"/>
</dbReference>
<dbReference type="InterPro" id="IPR051741">
    <property type="entry name" value="PAR6_homolog"/>
</dbReference>
<dbReference type="GO" id="GO:0007098">
    <property type="term" value="P:centrosome cycle"/>
    <property type="evidence" value="ECO:0007669"/>
    <property type="project" value="TreeGrafter"/>
</dbReference>
<sequence>MCLSSFRTPTRKTGIFCRSTTTTISTARSDRRGLYSASSFSVKVSAIIDVDLVPETCRRVRLVKHGTERPLGFYIRDGTSFRVTPAGVQKVTDMMVANSWNLIMTVRPANQRGAEAPPLTSAPVASVTPSTTPPPSVALAPAVTERRHSASMDSTSSGDSTRLDADGDTVLDHLVNTITITTPQIILIF</sequence>
<feature type="compositionally biased region" description="Low complexity" evidence="1">
    <location>
        <begin position="121"/>
        <end position="130"/>
    </location>
</feature>